<proteinExistence type="predicted"/>
<dbReference type="AlphaFoldDB" id="A0A8D2IS50"/>
<evidence type="ECO:0000313" key="2">
    <source>
        <dbReference type="Proteomes" id="UP000694545"/>
    </source>
</evidence>
<accession>A0A8D2IS50</accession>
<name>A0A8D2IS50_VARKO</name>
<reference evidence="1" key="1">
    <citation type="submission" date="2025-08" db="UniProtKB">
        <authorList>
            <consortium name="Ensembl"/>
        </authorList>
    </citation>
    <scope>IDENTIFICATION</scope>
</reference>
<organism evidence="1 2">
    <name type="scientific">Varanus komodoensis</name>
    <name type="common">Komodo dragon</name>
    <dbReference type="NCBI Taxonomy" id="61221"/>
    <lineage>
        <taxon>Eukaryota</taxon>
        <taxon>Metazoa</taxon>
        <taxon>Chordata</taxon>
        <taxon>Craniata</taxon>
        <taxon>Vertebrata</taxon>
        <taxon>Euteleostomi</taxon>
        <taxon>Lepidosauria</taxon>
        <taxon>Squamata</taxon>
        <taxon>Bifurcata</taxon>
        <taxon>Unidentata</taxon>
        <taxon>Episquamata</taxon>
        <taxon>Toxicofera</taxon>
        <taxon>Anguimorpha</taxon>
        <taxon>Paleoanguimorpha</taxon>
        <taxon>Varanoidea</taxon>
        <taxon>Varanidae</taxon>
        <taxon>Varanus</taxon>
    </lineage>
</organism>
<sequence>MSKLIKVFMDMMDSNAKASQKKVKETENFQKGEFKKLIQHELSPVKRTTSNKYKNMKNLHDYEKELMEDKEVKVCVY</sequence>
<reference evidence="1" key="2">
    <citation type="submission" date="2025-09" db="UniProtKB">
        <authorList>
            <consortium name="Ensembl"/>
        </authorList>
    </citation>
    <scope>IDENTIFICATION</scope>
</reference>
<dbReference type="Ensembl" id="ENSVKKT00000003988.1">
    <property type="protein sequence ID" value="ENSVKKP00000003882.1"/>
    <property type="gene ID" value="ENSVKKG00000002931.1"/>
</dbReference>
<protein>
    <submittedName>
        <fullName evidence="1">Uncharacterized protein</fullName>
    </submittedName>
</protein>
<keyword evidence="2" id="KW-1185">Reference proteome</keyword>
<dbReference type="Proteomes" id="UP000694545">
    <property type="component" value="Unplaced"/>
</dbReference>
<evidence type="ECO:0000313" key="1">
    <source>
        <dbReference type="Ensembl" id="ENSVKKP00000003882.1"/>
    </source>
</evidence>
<dbReference type="OMA" id="DMMESYQ"/>